<dbReference type="EMBL" id="CP054139">
    <property type="protein sequence ID" value="QKJ29835.1"/>
    <property type="molecule type" value="Genomic_DNA"/>
</dbReference>
<evidence type="ECO:0000256" key="6">
    <source>
        <dbReference type="PIRSR" id="PIRSR600183-50"/>
    </source>
</evidence>
<gene>
    <name evidence="11" type="primary">lysA</name>
    <name evidence="11" type="ORF">HQ865_08720</name>
</gene>
<comment type="similarity">
    <text evidence="7">Belongs to the Orn/Lys/Arg decarboxylase class-II family.</text>
</comment>
<dbReference type="GO" id="GO:0009089">
    <property type="term" value="P:lysine biosynthetic process via diaminopimelate"/>
    <property type="evidence" value="ECO:0007669"/>
    <property type="project" value="UniProtKB-UniRule"/>
</dbReference>
<dbReference type="SUPFAM" id="SSF51419">
    <property type="entry name" value="PLP-binding barrel"/>
    <property type="match status" value="1"/>
</dbReference>
<feature type="domain" description="Orn/DAP/Arg decarboxylase 2 N-terminal" evidence="10">
    <location>
        <begin position="39"/>
        <end position="272"/>
    </location>
</feature>
<evidence type="ECO:0000259" key="10">
    <source>
        <dbReference type="Pfam" id="PF02784"/>
    </source>
</evidence>
<dbReference type="NCBIfam" id="TIGR01048">
    <property type="entry name" value="lysA"/>
    <property type="match status" value="1"/>
</dbReference>
<dbReference type="PROSITE" id="PS00879">
    <property type="entry name" value="ODR_DC_2_2"/>
    <property type="match status" value="1"/>
</dbReference>
<evidence type="ECO:0000256" key="4">
    <source>
        <dbReference type="ARBA" id="ARBA00023239"/>
    </source>
</evidence>
<keyword evidence="3 6" id="KW-0663">Pyridoxal phosphate</keyword>
<dbReference type="Pfam" id="PF00278">
    <property type="entry name" value="Orn_DAP_Arg_deC"/>
    <property type="match status" value="1"/>
</dbReference>
<reference evidence="11 12" key="1">
    <citation type="submission" date="2020-05" db="EMBL/GenBank/DDBJ databases">
        <title>Mucilaginibacter mali sp. nov.</title>
        <authorList>
            <person name="Kim H.S."/>
            <person name="Lee K.C."/>
            <person name="Suh M.K."/>
            <person name="Kim J.-S."/>
            <person name="Han K.-I."/>
            <person name="Eom M.K."/>
            <person name="Shin Y.K."/>
            <person name="Lee J.-S."/>
        </authorList>
    </citation>
    <scope>NUCLEOTIDE SEQUENCE [LARGE SCALE GENOMIC DNA]</scope>
    <source>
        <strain evidence="11 12">G2-14</strain>
    </source>
</reference>
<dbReference type="Pfam" id="PF02784">
    <property type="entry name" value="Orn_Arg_deC_N"/>
    <property type="match status" value="1"/>
</dbReference>
<dbReference type="GO" id="GO:0008836">
    <property type="term" value="F:diaminopimelate decarboxylase activity"/>
    <property type="evidence" value="ECO:0007669"/>
    <property type="project" value="UniProtKB-UniRule"/>
</dbReference>
<feature type="modified residue" description="N6-(pyridoxal phosphate)lysine" evidence="6">
    <location>
        <position position="48"/>
    </location>
</feature>
<dbReference type="PRINTS" id="PR01179">
    <property type="entry name" value="ODADCRBXLASE"/>
</dbReference>
<comment type="cofactor">
    <cofactor evidence="1 6 8">
        <name>pyridoxal 5'-phosphate</name>
        <dbReference type="ChEBI" id="CHEBI:597326"/>
    </cofactor>
</comment>
<keyword evidence="8" id="KW-0457">Lysine biosynthesis</keyword>
<protein>
    <recommendedName>
        <fullName evidence="5 8">Diaminopimelate decarboxylase</fullName>
        <ecNumber evidence="5 8">4.1.1.20</ecNumber>
    </recommendedName>
</protein>
<dbReference type="RefSeq" id="WP_173414526.1">
    <property type="nucleotide sequence ID" value="NZ_CP054139.1"/>
</dbReference>
<evidence type="ECO:0000256" key="7">
    <source>
        <dbReference type="RuleBase" id="RU003737"/>
    </source>
</evidence>
<evidence type="ECO:0000256" key="1">
    <source>
        <dbReference type="ARBA" id="ARBA00001933"/>
    </source>
</evidence>
<feature type="active site" description="Proton donor" evidence="6">
    <location>
        <position position="344"/>
    </location>
</feature>
<evidence type="ECO:0000256" key="2">
    <source>
        <dbReference type="ARBA" id="ARBA00022793"/>
    </source>
</evidence>
<dbReference type="PROSITE" id="PS00878">
    <property type="entry name" value="ODR_DC_2_1"/>
    <property type="match status" value="1"/>
</dbReference>
<dbReference type="InterPro" id="IPR000183">
    <property type="entry name" value="Orn/DAP/Arg_de-COase"/>
</dbReference>
<feature type="domain" description="Orn/DAP/Arg decarboxylase 2 C-terminal" evidence="9">
    <location>
        <begin position="18"/>
        <end position="371"/>
    </location>
</feature>
<evidence type="ECO:0000256" key="3">
    <source>
        <dbReference type="ARBA" id="ARBA00022898"/>
    </source>
</evidence>
<dbReference type="KEGG" id="mmab:HQ865_08720"/>
<dbReference type="PANTHER" id="PTHR43727">
    <property type="entry name" value="DIAMINOPIMELATE DECARBOXYLASE"/>
    <property type="match status" value="1"/>
</dbReference>
<dbReference type="FunFam" id="3.20.20.10:FF:000003">
    <property type="entry name" value="Diaminopimelate decarboxylase"/>
    <property type="match status" value="1"/>
</dbReference>
<evidence type="ECO:0000313" key="12">
    <source>
        <dbReference type="Proteomes" id="UP000505355"/>
    </source>
</evidence>
<dbReference type="InterPro" id="IPR002986">
    <property type="entry name" value="DAP_deCOOHase_LysA"/>
</dbReference>
<evidence type="ECO:0000256" key="8">
    <source>
        <dbReference type="RuleBase" id="RU003738"/>
    </source>
</evidence>
<keyword evidence="4 8" id="KW-0456">Lyase</keyword>
<dbReference type="InterPro" id="IPR029066">
    <property type="entry name" value="PLP-binding_barrel"/>
</dbReference>
<sequence>MFNSDTISRFQQLETPFYYYDINLLKQTLKACYDASSKYNFHVHYAMKANFNPKVLEAVQSFGFGADSVSGNEVKAAIENGFAHDKVVFAGVGKSDKEINYALDTEIFCFNVESVQELTIINELAKAKGKTARVAIRINPNVDAKTHHFITTGLEENKFGVDTWQLPNVVEALNACTNLEFIGIHFHIGSQITDMEVFKNLCEKVNVLDKWFEEQGFDIKVLNVGGGLGVDYYNPDTNSIPDFEAYFKVFADNLTVKAGQEVHFELGRALVAQCATLISRVLYVKNGLKKNFLILDAGMTELIRPMLYQAYHQIDNISKGLDHGPSTMDHGLEMTKYDVVGPICESTDCFRKDVVLPESFRGDLVAIRTAGAYGEVMVSNYNLRDRVQSVYPE</sequence>
<dbReference type="InterPro" id="IPR022657">
    <property type="entry name" value="De-COase2_CS"/>
</dbReference>
<dbReference type="Gene3D" id="3.20.20.10">
    <property type="entry name" value="Alanine racemase"/>
    <property type="match status" value="1"/>
</dbReference>
<organism evidence="11 12">
    <name type="scientific">Mucilaginibacter mali</name>
    <dbReference type="NCBI Taxonomy" id="2740462"/>
    <lineage>
        <taxon>Bacteria</taxon>
        <taxon>Pseudomonadati</taxon>
        <taxon>Bacteroidota</taxon>
        <taxon>Sphingobacteriia</taxon>
        <taxon>Sphingobacteriales</taxon>
        <taxon>Sphingobacteriaceae</taxon>
        <taxon>Mucilaginibacter</taxon>
    </lineage>
</organism>
<dbReference type="PANTHER" id="PTHR43727:SF2">
    <property type="entry name" value="GROUP IV DECARBOXYLASE"/>
    <property type="match status" value="1"/>
</dbReference>
<dbReference type="CDD" id="cd06828">
    <property type="entry name" value="PLPDE_III_DapDC"/>
    <property type="match status" value="1"/>
</dbReference>
<evidence type="ECO:0000313" key="11">
    <source>
        <dbReference type="EMBL" id="QKJ29835.1"/>
    </source>
</evidence>
<dbReference type="Gene3D" id="2.40.37.10">
    <property type="entry name" value="Lyase, Ornithine Decarboxylase, Chain A, domain 1"/>
    <property type="match status" value="1"/>
</dbReference>
<dbReference type="InterPro" id="IPR022644">
    <property type="entry name" value="De-COase2_N"/>
</dbReference>
<dbReference type="PRINTS" id="PR01181">
    <property type="entry name" value="DAPDCRBXLASE"/>
</dbReference>
<dbReference type="InterPro" id="IPR022653">
    <property type="entry name" value="De-COase2_pyr-phos_BS"/>
</dbReference>
<keyword evidence="12" id="KW-1185">Reference proteome</keyword>
<dbReference type="SUPFAM" id="SSF50621">
    <property type="entry name" value="Alanine racemase C-terminal domain-like"/>
    <property type="match status" value="1"/>
</dbReference>
<dbReference type="AlphaFoldDB" id="A0A7D4TUK2"/>
<dbReference type="UniPathway" id="UPA00034">
    <property type="reaction ID" value="UER00027"/>
</dbReference>
<evidence type="ECO:0000259" key="9">
    <source>
        <dbReference type="Pfam" id="PF00278"/>
    </source>
</evidence>
<dbReference type="InterPro" id="IPR009006">
    <property type="entry name" value="Ala_racemase/Decarboxylase_C"/>
</dbReference>
<comment type="pathway">
    <text evidence="8">Amino-acid biosynthesis; L-lysine biosynthesis via DAP pathway; L-lysine from DL-2,6-diaminopimelate: step 1/1.</text>
</comment>
<accession>A0A7D4TUK2</accession>
<dbReference type="EC" id="4.1.1.20" evidence="5 8"/>
<keyword evidence="2 8" id="KW-0210">Decarboxylase</keyword>
<proteinExistence type="inferred from homology"/>
<keyword evidence="8" id="KW-0028">Amino-acid biosynthesis</keyword>
<dbReference type="Proteomes" id="UP000505355">
    <property type="component" value="Chromosome"/>
</dbReference>
<comment type="catalytic activity">
    <reaction evidence="8">
        <text>meso-2,6-diaminopimelate + H(+) = L-lysine + CO2</text>
        <dbReference type="Rhea" id="RHEA:15101"/>
        <dbReference type="ChEBI" id="CHEBI:15378"/>
        <dbReference type="ChEBI" id="CHEBI:16526"/>
        <dbReference type="ChEBI" id="CHEBI:32551"/>
        <dbReference type="ChEBI" id="CHEBI:57791"/>
        <dbReference type="EC" id="4.1.1.20"/>
    </reaction>
</comment>
<name>A0A7D4TUK2_9SPHI</name>
<dbReference type="InterPro" id="IPR022643">
    <property type="entry name" value="De-COase2_C"/>
</dbReference>
<evidence type="ECO:0000256" key="5">
    <source>
        <dbReference type="NCBIfam" id="TIGR01048"/>
    </source>
</evidence>